<protein>
    <submittedName>
        <fullName evidence="1">Uncharacterized protein</fullName>
    </submittedName>
</protein>
<organism evidence="1 2">
    <name type="scientific">Fasciola gigantica</name>
    <name type="common">Giant liver fluke</name>
    <dbReference type="NCBI Taxonomy" id="46835"/>
    <lineage>
        <taxon>Eukaryota</taxon>
        <taxon>Metazoa</taxon>
        <taxon>Spiralia</taxon>
        <taxon>Lophotrochozoa</taxon>
        <taxon>Platyhelminthes</taxon>
        <taxon>Trematoda</taxon>
        <taxon>Digenea</taxon>
        <taxon>Plagiorchiida</taxon>
        <taxon>Echinostomata</taxon>
        <taxon>Echinostomatoidea</taxon>
        <taxon>Fasciolidae</taxon>
        <taxon>Fasciola</taxon>
    </lineage>
</organism>
<evidence type="ECO:0000313" key="1">
    <source>
        <dbReference type="EMBL" id="TPP61310.1"/>
    </source>
</evidence>
<name>A0A504YU74_FASGI</name>
<evidence type="ECO:0000313" key="2">
    <source>
        <dbReference type="Proteomes" id="UP000316759"/>
    </source>
</evidence>
<sequence length="104" mass="11595">MEKVYLTSCSPHYALVKLPNGRTEIVSIHRLAARGDTSVPFIDESPKITPSNDPAQEQSTIDDAIDSLTIYATDDVKTLTDPRDGNLSGLLSRQQRTRAYYLRN</sequence>
<accession>A0A504YU74</accession>
<reference evidence="1 2" key="1">
    <citation type="submission" date="2019-04" db="EMBL/GenBank/DDBJ databases">
        <title>Annotation for the trematode Fasciola gigantica.</title>
        <authorList>
            <person name="Choi Y.-J."/>
        </authorList>
    </citation>
    <scope>NUCLEOTIDE SEQUENCE [LARGE SCALE GENOMIC DNA]</scope>
    <source>
        <strain evidence="1">Uganda_cow_1</strain>
    </source>
</reference>
<comment type="caution">
    <text evidence="1">The sequence shown here is derived from an EMBL/GenBank/DDBJ whole genome shotgun (WGS) entry which is preliminary data.</text>
</comment>
<keyword evidence="2" id="KW-1185">Reference proteome</keyword>
<dbReference type="EMBL" id="SUNJ01008352">
    <property type="protein sequence ID" value="TPP61310.1"/>
    <property type="molecule type" value="Genomic_DNA"/>
</dbReference>
<dbReference type="AlphaFoldDB" id="A0A504YU74"/>
<dbReference type="Proteomes" id="UP000316759">
    <property type="component" value="Unassembled WGS sequence"/>
</dbReference>
<proteinExistence type="predicted"/>
<gene>
    <name evidence="1" type="ORF">FGIG_04607</name>
</gene>